<dbReference type="EMBL" id="AZCV01000001">
    <property type="protein sequence ID" value="KRK38360.1"/>
    <property type="molecule type" value="Genomic_DNA"/>
</dbReference>
<comment type="catalytic activity">
    <reaction evidence="12 13">
        <text>GMP + ATP = GDP + ADP</text>
        <dbReference type="Rhea" id="RHEA:20780"/>
        <dbReference type="ChEBI" id="CHEBI:30616"/>
        <dbReference type="ChEBI" id="CHEBI:58115"/>
        <dbReference type="ChEBI" id="CHEBI:58189"/>
        <dbReference type="ChEBI" id="CHEBI:456216"/>
        <dbReference type="EC" id="2.7.4.8"/>
    </reaction>
</comment>
<dbReference type="InterPro" id="IPR020590">
    <property type="entry name" value="Guanylate_kinase_CS"/>
</dbReference>
<dbReference type="Pfam" id="PF00625">
    <property type="entry name" value="Guanylate_kin"/>
    <property type="match status" value="1"/>
</dbReference>
<dbReference type="FunFam" id="3.30.63.10:FF:000002">
    <property type="entry name" value="Guanylate kinase 1"/>
    <property type="match status" value="1"/>
</dbReference>
<sequence>MSEKGLLIVLSGPSGVGKGTVRQKMVESKLFEFQYSVSMTTRKPRPGEVDGEDYYFTTKDKFKEAIANGKMLEHAQYVDNFYGTPLTPVKKMLAEGHDVLLEIEVNGAMKVREKMPDGVFIFLTPPDLMELKDRITKRGTDAAAVIEKRMAQAKVEIMMMENYDYAVVNDKVENAVNRIKDIVSSEHVRVPRVIDNYRKMIKEN</sequence>
<evidence type="ECO:0000256" key="8">
    <source>
        <dbReference type="ARBA" id="ARBA00022741"/>
    </source>
</evidence>
<evidence type="ECO:0000256" key="5">
    <source>
        <dbReference type="ARBA" id="ARBA00016296"/>
    </source>
</evidence>
<reference evidence="15 16" key="1">
    <citation type="journal article" date="2015" name="Genome Announc.">
        <title>Expanding the biotechnology potential of lactobacilli through comparative genomics of 213 strains and associated genera.</title>
        <authorList>
            <person name="Sun Z."/>
            <person name="Harris H.M."/>
            <person name="McCann A."/>
            <person name="Guo C."/>
            <person name="Argimon S."/>
            <person name="Zhang W."/>
            <person name="Yang X."/>
            <person name="Jeffery I.B."/>
            <person name="Cooney J.C."/>
            <person name="Kagawa T.F."/>
            <person name="Liu W."/>
            <person name="Song Y."/>
            <person name="Salvetti E."/>
            <person name="Wrobel A."/>
            <person name="Rasinkangas P."/>
            <person name="Parkhill J."/>
            <person name="Rea M.C."/>
            <person name="O'Sullivan O."/>
            <person name="Ritari J."/>
            <person name="Douillard F.P."/>
            <person name="Paul Ross R."/>
            <person name="Yang R."/>
            <person name="Briner A.E."/>
            <person name="Felis G.E."/>
            <person name="de Vos W.M."/>
            <person name="Barrangou R."/>
            <person name="Klaenhammer T.R."/>
            <person name="Caufield P.W."/>
            <person name="Cui Y."/>
            <person name="Zhang H."/>
            <person name="O'Toole P.W."/>
        </authorList>
    </citation>
    <scope>NUCLEOTIDE SEQUENCE [LARGE SCALE GENOMIC DNA]</scope>
    <source>
        <strain evidence="15 16">DSM 20534</strain>
    </source>
</reference>
<dbReference type="InterPro" id="IPR027417">
    <property type="entry name" value="P-loop_NTPase"/>
</dbReference>
<dbReference type="SMART" id="SM00072">
    <property type="entry name" value="GuKc"/>
    <property type="match status" value="1"/>
</dbReference>
<evidence type="ECO:0000256" key="13">
    <source>
        <dbReference type="HAMAP-Rule" id="MF_00328"/>
    </source>
</evidence>
<dbReference type="PANTHER" id="PTHR23117:SF13">
    <property type="entry name" value="GUANYLATE KINASE"/>
    <property type="match status" value="1"/>
</dbReference>
<dbReference type="InterPro" id="IPR008144">
    <property type="entry name" value="Guanylate_kin-like_dom"/>
</dbReference>
<dbReference type="NCBIfam" id="TIGR03263">
    <property type="entry name" value="guanyl_kin"/>
    <property type="match status" value="1"/>
</dbReference>
<dbReference type="HAMAP" id="MF_00328">
    <property type="entry name" value="Guanylate_kinase"/>
    <property type="match status" value="1"/>
</dbReference>
<feature type="binding site" evidence="13">
    <location>
        <begin position="12"/>
        <end position="19"/>
    </location>
    <ligand>
        <name>ATP</name>
        <dbReference type="ChEBI" id="CHEBI:30616"/>
    </ligand>
</feature>
<dbReference type="FunFam" id="3.40.50.300:FF:000855">
    <property type="entry name" value="Guanylate kinase"/>
    <property type="match status" value="1"/>
</dbReference>
<evidence type="ECO:0000256" key="6">
    <source>
        <dbReference type="ARBA" id="ARBA00022490"/>
    </source>
</evidence>
<dbReference type="EC" id="2.7.4.8" evidence="4 13"/>
<dbReference type="PROSITE" id="PS50052">
    <property type="entry name" value="GUANYLATE_KINASE_2"/>
    <property type="match status" value="1"/>
</dbReference>
<evidence type="ECO:0000256" key="3">
    <source>
        <dbReference type="ARBA" id="ARBA00005790"/>
    </source>
</evidence>
<comment type="subcellular location">
    <subcellularLocation>
        <location evidence="2 13">Cytoplasm</location>
    </subcellularLocation>
</comment>
<dbReference type="GO" id="GO:0004385">
    <property type="term" value="F:GMP kinase activity"/>
    <property type="evidence" value="ECO:0007669"/>
    <property type="project" value="UniProtKB-UniRule"/>
</dbReference>
<dbReference type="PROSITE" id="PS00856">
    <property type="entry name" value="GUANYLATE_KINASE_1"/>
    <property type="match status" value="1"/>
</dbReference>
<evidence type="ECO:0000256" key="9">
    <source>
        <dbReference type="ARBA" id="ARBA00022777"/>
    </source>
</evidence>
<evidence type="ECO:0000313" key="16">
    <source>
        <dbReference type="Proteomes" id="UP000050909"/>
    </source>
</evidence>
<feature type="domain" description="Guanylate kinase-like" evidence="14">
    <location>
        <begin position="5"/>
        <end position="184"/>
    </location>
</feature>
<dbReference type="PANTHER" id="PTHR23117">
    <property type="entry name" value="GUANYLATE KINASE-RELATED"/>
    <property type="match status" value="1"/>
</dbReference>
<evidence type="ECO:0000256" key="7">
    <source>
        <dbReference type="ARBA" id="ARBA00022679"/>
    </source>
</evidence>
<dbReference type="GO" id="GO:0005524">
    <property type="term" value="F:ATP binding"/>
    <property type="evidence" value="ECO:0007669"/>
    <property type="project" value="UniProtKB-UniRule"/>
</dbReference>
<organism evidence="15 16">
    <name type="scientific">Amylolactobacillus amylotrophicus DSM 20534</name>
    <dbReference type="NCBI Taxonomy" id="1423722"/>
    <lineage>
        <taxon>Bacteria</taxon>
        <taxon>Bacillati</taxon>
        <taxon>Bacillota</taxon>
        <taxon>Bacilli</taxon>
        <taxon>Lactobacillales</taxon>
        <taxon>Lactobacillaceae</taxon>
        <taxon>Amylolactobacillus</taxon>
    </lineage>
</organism>
<comment type="caution">
    <text evidence="15">The sequence shown here is derived from an EMBL/GenBank/DDBJ whole genome shotgun (WGS) entry which is preliminary data.</text>
</comment>
<comment type="function">
    <text evidence="1 13">Essential for recycling GMP and indirectly, cGMP.</text>
</comment>
<protein>
    <recommendedName>
        <fullName evidence="5 13">Guanylate kinase</fullName>
        <ecNumber evidence="4 13">2.7.4.8</ecNumber>
    </recommendedName>
    <alternativeName>
        <fullName evidence="11 13">GMP kinase</fullName>
    </alternativeName>
</protein>
<keyword evidence="9 13" id="KW-0418">Kinase</keyword>
<keyword evidence="6 13" id="KW-0963">Cytoplasm</keyword>
<accession>A0A0R1GWN2</accession>
<dbReference type="RefSeq" id="WP_056946319.1">
    <property type="nucleotide sequence ID" value="NZ_AZCV01000001.1"/>
</dbReference>
<evidence type="ECO:0000313" key="15">
    <source>
        <dbReference type="EMBL" id="KRK38360.1"/>
    </source>
</evidence>
<keyword evidence="7 13" id="KW-0808">Transferase</keyword>
<keyword evidence="8 13" id="KW-0547">Nucleotide-binding</keyword>
<dbReference type="SUPFAM" id="SSF52540">
    <property type="entry name" value="P-loop containing nucleoside triphosphate hydrolases"/>
    <property type="match status" value="1"/>
</dbReference>
<dbReference type="Gene3D" id="3.30.63.10">
    <property type="entry name" value="Guanylate Kinase phosphate binding domain"/>
    <property type="match status" value="1"/>
</dbReference>
<dbReference type="CDD" id="cd00071">
    <property type="entry name" value="GMPK"/>
    <property type="match status" value="1"/>
</dbReference>
<keyword evidence="16" id="KW-1185">Reference proteome</keyword>
<evidence type="ECO:0000256" key="12">
    <source>
        <dbReference type="ARBA" id="ARBA00048594"/>
    </source>
</evidence>
<dbReference type="Proteomes" id="UP000050909">
    <property type="component" value="Unassembled WGS sequence"/>
</dbReference>
<dbReference type="PATRIC" id="fig|1423722.3.peg.43"/>
<dbReference type="InterPro" id="IPR008145">
    <property type="entry name" value="GK/Ca_channel_bsu"/>
</dbReference>
<dbReference type="Gene3D" id="3.40.50.300">
    <property type="entry name" value="P-loop containing nucleotide triphosphate hydrolases"/>
    <property type="match status" value="2"/>
</dbReference>
<keyword evidence="10 13" id="KW-0067">ATP-binding</keyword>
<gene>
    <name evidence="13" type="primary">gmk</name>
    <name evidence="15" type="ORF">FC62_GL000043</name>
</gene>
<evidence type="ECO:0000259" key="14">
    <source>
        <dbReference type="PROSITE" id="PS50052"/>
    </source>
</evidence>
<dbReference type="InterPro" id="IPR017665">
    <property type="entry name" value="Guanylate_kinase"/>
</dbReference>
<evidence type="ECO:0000256" key="11">
    <source>
        <dbReference type="ARBA" id="ARBA00030128"/>
    </source>
</evidence>
<evidence type="ECO:0000256" key="2">
    <source>
        <dbReference type="ARBA" id="ARBA00004496"/>
    </source>
</evidence>
<proteinExistence type="inferred from homology"/>
<evidence type="ECO:0000256" key="1">
    <source>
        <dbReference type="ARBA" id="ARBA00003531"/>
    </source>
</evidence>
<dbReference type="AlphaFoldDB" id="A0A0R1GWN2"/>
<name>A0A0R1GWN2_9LACO</name>
<dbReference type="GO" id="GO:0005829">
    <property type="term" value="C:cytosol"/>
    <property type="evidence" value="ECO:0007669"/>
    <property type="project" value="TreeGrafter"/>
</dbReference>
<evidence type="ECO:0000256" key="4">
    <source>
        <dbReference type="ARBA" id="ARBA00012961"/>
    </source>
</evidence>
<evidence type="ECO:0000256" key="10">
    <source>
        <dbReference type="ARBA" id="ARBA00022840"/>
    </source>
</evidence>
<comment type="similarity">
    <text evidence="3 13">Belongs to the guanylate kinase family.</text>
</comment>